<sequence length="337" mass="39557">MSERFKYSHNGICKIPNILETIATTDHTPEQTLFETSTAKGRVYLIVWETRKFVYPVAYLKAIRMFEYSKVPPKTPMFLNILSKNPKFENKFKLETFSERAHLVDGPEIPFSDLLNAKNGFLDENGAMTIEYGFHFDAILDENQKIWKFNLKSKLFDSKSKKNMITYEKGKEMLYSHKQLILFHDSRSRIYCATRGTNTFKLYETIKFENFENCLQIAHGVQLKLDSGDLLRIISYAHHCGFQNVLKYCERQLVMKFSEYPDEFPEIFSENPNPNFIFDLIQDAVNFDLNHLFAFLLDHLLKNSKFKNQNSLEKLNLDKMTKEPMKMIVASVLYGKY</sequence>
<proteinExistence type="predicted"/>
<accession>A0A2G5SHK0</accession>
<dbReference type="Proteomes" id="UP000230233">
    <property type="component" value="Unassembled WGS sequence"/>
</dbReference>
<evidence type="ECO:0000313" key="1">
    <source>
        <dbReference type="EMBL" id="PIC14497.1"/>
    </source>
</evidence>
<dbReference type="OrthoDB" id="10643146at2759"/>
<name>A0A2G5SHK0_9PELO</name>
<comment type="caution">
    <text evidence="1">The sequence shown here is derived from an EMBL/GenBank/DDBJ whole genome shotgun (WGS) entry which is preliminary data.</text>
</comment>
<evidence type="ECO:0008006" key="3">
    <source>
        <dbReference type="Google" id="ProtNLM"/>
    </source>
</evidence>
<gene>
    <name evidence="1" type="ORF">B9Z55_026789</name>
</gene>
<evidence type="ECO:0000313" key="2">
    <source>
        <dbReference type="Proteomes" id="UP000230233"/>
    </source>
</evidence>
<keyword evidence="2" id="KW-1185">Reference proteome</keyword>
<dbReference type="EMBL" id="PDUG01000007">
    <property type="protein sequence ID" value="PIC14497.1"/>
    <property type="molecule type" value="Genomic_DNA"/>
</dbReference>
<protein>
    <recommendedName>
        <fullName evidence="3">BTB domain-containing protein</fullName>
    </recommendedName>
</protein>
<reference evidence="2" key="1">
    <citation type="submission" date="2017-10" db="EMBL/GenBank/DDBJ databases">
        <title>Rapid genome shrinkage in a self-fertile nematode reveals novel sperm competition proteins.</title>
        <authorList>
            <person name="Yin D."/>
            <person name="Schwarz E.M."/>
            <person name="Thomas C.G."/>
            <person name="Felde R.L."/>
            <person name="Korf I.F."/>
            <person name="Cutter A.D."/>
            <person name="Schartner C.M."/>
            <person name="Ralston E.J."/>
            <person name="Meyer B.J."/>
            <person name="Haag E.S."/>
        </authorList>
    </citation>
    <scope>NUCLEOTIDE SEQUENCE [LARGE SCALE GENOMIC DNA]</scope>
    <source>
        <strain evidence="2">JU1422</strain>
    </source>
</reference>
<organism evidence="1 2">
    <name type="scientific">Caenorhabditis nigoni</name>
    <dbReference type="NCBI Taxonomy" id="1611254"/>
    <lineage>
        <taxon>Eukaryota</taxon>
        <taxon>Metazoa</taxon>
        <taxon>Ecdysozoa</taxon>
        <taxon>Nematoda</taxon>
        <taxon>Chromadorea</taxon>
        <taxon>Rhabditida</taxon>
        <taxon>Rhabditina</taxon>
        <taxon>Rhabditomorpha</taxon>
        <taxon>Rhabditoidea</taxon>
        <taxon>Rhabditidae</taxon>
        <taxon>Peloderinae</taxon>
        <taxon>Caenorhabditis</taxon>
    </lineage>
</organism>
<dbReference type="AlphaFoldDB" id="A0A2G5SHK0"/>